<evidence type="ECO:0000313" key="2">
    <source>
        <dbReference type="Proteomes" id="UP000694050"/>
    </source>
</evidence>
<accession>A0A8J5U0V0</accession>
<sequence>MDNNGYGFQHIWIYNSDEERKAYGSLRILEKKVRACQLLVPRDNAKDMKQRLVIDLPPIRGCIRDDGQSKGHKDDFSQLQLQVEALADSCGFK</sequence>
<dbReference type="Proteomes" id="UP000694050">
    <property type="component" value="Unassembled WGS sequence"/>
</dbReference>
<gene>
    <name evidence="1" type="ORF">Forpe1208_v013985</name>
</gene>
<dbReference type="AlphaFoldDB" id="A0A8J5U0V0"/>
<name>A0A8J5U0V0_FUSOX</name>
<reference evidence="1" key="1">
    <citation type="submission" date="2021-04" db="EMBL/GenBank/DDBJ databases">
        <title>First draft genome resource for Brassicaceae pathogens Fusarium oxysporum f. sp. raphani and Fusarium oxysporum f. sp. rapae.</title>
        <authorList>
            <person name="Asai S."/>
        </authorList>
    </citation>
    <scope>NUCLEOTIDE SEQUENCE</scope>
    <source>
        <strain evidence="1">Tf1208</strain>
    </source>
</reference>
<evidence type="ECO:0000313" key="1">
    <source>
        <dbReference type="EMBL" id="KAG7406267.1"/>
    </source>
</evidence>
<proteinExistence type="predicted"/>
<organism evidence="1 2">
    <name type="scientific">Fusarium oxysporum f. sp. rapae</name>
    <dbReference type="NCBI Taxonomy" id="485398"/>
    <lineage>
        <taxon>Eukaryota</taxon>
        <taxon>Fungi</taxon>
        <taxon>Dikarya</taxon>
        <taxon>Ascomycota</taxon>
        <taxon>Pezizomycotina</taxon>
        <taxon>Sordariomycetes</taxon>
        <taxon>Hypocreomycetidae</taxon>
        <taxon>Hypocreales</taxon>
        <taxon>Nectriaceae</taxon>
        <taxon>Fusarium</taxon>
        <taxon>Fusarium oxysporum species complex</taxon>
    </lineage>
</organism>
<protein>
    <submittedName>
        <fullName evidence="1">Uncharacterized protein</fullName>
    </submittedName>
</protein>
<comment type="caution">
    <text evidence="1">The sequence shown here is derived from an EMBL/GenBank/DDBJ whole genome shotgun (WGS) entry which is preliminary data.</text>
</comment>
<dbReference type="EMBL" id="JAELUQ010000011">
    <property type="protein sequence ID" value="KAG7406267.1"/>
    <property type="molecule type" value="Genomic_DNA"/>
</dbReference>